<dbReference type="RefSeq" id="WP_169070275.1">
    <property type="nucleotide sequence ID" value="NZ_SPMX01000023.1"/>
</dbReference>
<proteinExistence type="predicted"/>
<name>A0ABX1T7E6_9PROT</name>
<dbReference type="Gene3D" id="3.40.50.10140">
    <property type="entry name" value="Toll/interleukin-1 receptor homology (TIR) domain"/>
    <property type="match status" value="1"/>
</dbReference>
<evidence type="ECO:0000313" key="2">
    <source>
        <dbReference type="EMBL" id="NMQ05559.1"/>
    </source>
</evidence>
<dbReference type="EMBL" id="SPMX01000023">
    <property type="protein sequence ID" value="NMQ05559.1"/>
    <property type="molecule type" value="Genomic_DNA"/>
</dbReference>
<dbReference type="Proteomes" id="UP000886469">
    <property type="component" value="Unassembled WGS sequence"/>
</dbReference>
<organism evidence="2 3">
    <name type="scientific">Candidatus Accumulibacter contiguus</name>
    <dbReference type="NCBI Taxonomy" id="2954381"/>
    <lineage>
        <taxon>Bacteria</taxon>
        <taxon>Pseudomonadati</taxon>
        <taxon>Pseudomonadota</taxon>
        <taxon>Betaproteobacteria</taxon>
        <taxon>Candidatus Accumulibacter</taxon>
    </lineage>
</organism>
<evidence type="ECO:0000313" key="3">
    <source>
        <dbReference type="Proteomes" id="UP000886469"/>
    </source>
</evidence>
<protein>
    <recommendedName>
        <fullName evidence="4">TIR domain-containing protein</fullName>
    </recommendedName>
</protein>
<feature type="compositionally biased region" description="Polar residues" evidence="1">
    <location>
        <begin position="1"/>
        <end position="14"/>
    </location>
</feature>
<accession>A0ABX1T7E6</accession>
<gene>
    <name evidence="2" type="ORF">E4Q08_09920</name>
</gene>
<comment type="caution">
    <text evidence="2">The sequence shown here is derived from an EMBL/GenBank/DDBJ whole genome shotgun (WGS) entry which is preliminary data.</text>
</comment>
<evidence type="ECO:0000256" key="1">
    <source>
        <dbReference type="SAM" id="MobiDB-lite"/>
    </source>
</evidence>
<reference evidence="2" key="1">
    <citation type="submission" date="2019-03" db="EMBL/GenBank/DDBJ databases">
        <title>Metabolic reconstructions from genomes of highly enriched 'Candidatus Accumulibacter' and 'Candidatus Competibacter' bioreactor populations.</title>
        <authorList>
            <person name="Annavajhala M.K."/>
            <person name="Welles L."/>
            <person name="Abbas B."/>
            <person name="Sorokin D."/>
            <person name="Park H."/>
            <person name="Van Loosdrecht M."/>
            <person name="Chandran K."/>
        </authorList>
    </citation>
    <scope>NUCLEOTIDE SEQUENCE</scope>
    <source>
        <strain evidence="2">SBR_L</strain>
    </source>
</reference>
<dbReference type="InterPro" id="IPR035897">
    <property type="entry name" value="Toll_tir_struct_dom_sf"/>
</dbReference>
<feature type="region of interest" description="Disordered" evidence="1">
    <location>
        <begin position="1"/>
        <end position="21"/>
    </location>
</feature>
<feature type="region of interest" description="Disordered" evidence="1">
    <location>
        <begin position="129"/>
        <end position="148"/>
    </location>
</feature>
<dbReference type="SUPFAM" id="SSF52200">
    <property type="entry name" value="Toll/Interleukin receptor TIR domain"/>
    <property type="match status" value="1"/>
</dbReference>
<keyword evidence="3" id="KW-1185">Reference proteome</keyword>
<evidence type="ECO:0008006" key="4">
    <source>
        <dbReference type="Google" id="ProtNLM"/>
    </source>
</evidence>
<sequence>MDSNIPNFNSSASAMTHAATPRQNKPLDRIYDVFLSHRRENEALVTELNDYIENELHFEAYVDWKDSSSDHLDREHVTAGTANYLRTIMRHSCSLIFVVGENAGESRWTPWELGFFGFPLKPGQSLTSMGYAQPGGGTSSVREVPPSG</sequence>